<comment type="caution">
    <text evidence="2">The sequence shown here is derived from an EMBL/GenBank/DDBJ whole genome shotgun (WGS) entry which is preliminary data.</text>
</comment>
<dbReference type="EMBL" id="JBHMBL010000001">
    <property type="protein sequence ID" value="MFB9641992.1"/>
    <property type="molecule type" value="Genomic_DNA"/>
</dbReference>
<evidence type="ECO:0000313" key="2">
    <source>
        <dbReference type="EMBL" id="MFB9641992.1"/>
    </source>
</evidence>
<dbReference type="RefSeq" id="WP_170296203.1">
    <property type="nucleotide sequence ID" value="NZ_BAAANI010000007.1"/>
</dbReference>
<sequence length="158" mass="16670">MQRPTLLALKALIALMLLLLVSCQLFLVPGTARNLAAGYPELAGLQVPGIVIAVLFLVCVEIVMLCVWRLLSMVGEQNIFSSDAFRWVDLILGAIIAATLLIVVADVLLFTAGVANPSVQLLCALGIVVGSGLALLVGVMRGLLKNAAQLQHDLSEVV</sequence>
<accession>A0ABV5SQP0</accession>
<protein>
    <submittedName>
        <fullName evidence="2">DUF2975 domain-containing protein</fullName>
    </submittedName>
</protein>
<reference evidence="2 3" key="1">
    <citation type="submission" date="2024-09" db="EMBL/GenBank/DDBJ databases">
        <authorList>
            <person name="Sun Q."/>
            <person name="Mori K."/>
        </authorList>
    </citation>
    <scope>NUCLEOTIDE SEQUENCE [LARGE SCALE GENOMIC DNA]</scope>
    <source>
        <strain evidence="2 3">JCM 14321</strain>
    </source>
</reference>
<name>A0ABV5SQP0_9MICO</name>
<keyword evidence="1" id="KW-0472">Membrane</keyword>
<dbReference type="Pfam" id="PF11188">
    <property type="entry name" value="DUF2975"/>
    <property type="match status" value="1"/>
</dbReference>
<feature type="transmembrane region" description="Helical" evidence="1">
    <location>
        <begin position="47"/>
        <end position="71"/>
    </location>
</feature>
<dbReference type="InterPro" id="IPR021354">
    <property type="entry name" value="DUF2975"/>
</dbReference>
<gene>
    <name evidence="2" type="ORF">ACFFQV_06775</name>
</gene>
<keyword evidence="1" id="KW-0812">Transmembrane</keyword>
<keyword evidence="3" id="KW-1185">Reference proteome</keyword>
<feature type="transmembrane region" description="Helical" evidence="1">
    <location>
        <begin position="91"/>
        <end position="113"/>
    </location>
</feature>
<proteinExistence type="predicted"/>
<dbReference type="Proteomes" id="UP001589667">
    <property type="component" value="Unassembled WGS sequence"/>
</dbReference>
<feature type="transmembrane region" description="Helical" evidence="1">
    <location>
        <begin position="7"/>
        <end position="27"/>
    </location>
</feature>
<evidence type="ECO:0000256" key="1">
    <source>
        <dbReference type="SAM" id="Phobius"/>
    </source>
</evidence>
<feature type="transmembrane region" description="Helical" evidence="1">
    <location>
        <begin position="119"/>
        <end position="139"/>
    </location>
</feature>
<dbReference type="PROSITE" id="PS51257">
    <property type="entry name" value="PROKAR_LIPOPROTEIN"/>
    <property type="match status" value="1"/>
</dbReference>
<evidence type="ECO:0000313" key="3">
    <source>
        <dbReference type="Proteomes" id="UP001589667"/>
    </source>
</evidence>
<organism evidence="2 3">
    <name type="scientific">Agromyces lapidis</name>
    <dbReference type="NCBI Taxonomy" id="279574"/>
    <lineage>
        <taxon>Bacteria</taxon>
        <taxon>Bacillati</taxon>
        <taxon>Actinomycetota</taxon>
        <taxon>Actinomycetes</taxon>
        <taxon>Micrococcales</taxon>
        <taxon>Microbacteriaceae</taxon>
        <taxon>Agromyces</taxon>
    </lineage>
</organism>
<keyword evidence="1" id="KW-1133">Transmembrane helix</keyword>